<dbReference type="EMBL" id="HBFN01000347">
    <property type="protein sequence ID" value="CAD8775872.1"/>
    <property type="molecule type" value="Transcribed_RNA"/>
</dbReference>
<organism evidence="2">
    <name type="scientific">Hemiselmis tepida</name>
    <dbReference type="NCBI Taxonomy" id="464990"/>
    <lineage>
        <taxon>Eukaryota</taxon>
        <taxon>Cryptophyceae</taxon>
        <taxon>Cryptomonadales</taxon>
        <taxon>Hemiselmidaceae</taxon>
        <taxon>Hemiselmis</taxon>
    </lineage>
</organism>
<evidence type="ECO:0000256" key="1">
    <source>
        <dbReference type="SAM" id="MobiDB-lite"/>
    </source>
</evidence>
<dbReference type="AlphaFoldDB" id="A0A7S0YEQ3"/>
<feature type="compositionally biased region" description="Low complexity" evidence="1">
    <location>
        <begin position="90"/>
        <end position="106"/>
    </location>
</feature>
<name>A0A7S0YEQ3_9CRYP</name>
<feature type="region of interest" description="Disordered" evidence="1">
    <location>
        <begin position="1"/>
        <end position="106"/>
    </location>
</feature>
<protein>
    <submittedName>
        <fullName evidence="2">Uncharacterized protein</fullName>
    </submittedName>
</protein>
<proteinExistence type="predicted"/>
<feature type="compositionally biased region" description="Basic and acidic residues" evidence="1">
    <location>
        <begin position="23"/>
        <end position="34"/>
    </location>
</feature>
<sequence length="106" mass="10858">MASEAPARTPSGREISTQELEEQEAKAGVMEKDAAAVGTQVDPEKRKLGAFGRSGSSKQMIRQGSSSARRGSTPSTWMEGGTPIDPSQLGAAAAGPAAAQGEAEKK</sequence>
<evidence type="ECO:0000313" key="2">
    <source>
        <dbReference type="EMBL" id="CAD8775872.1"/>
    </source>
</evidence>
<reference evidence="2" key="1">
    <citation type="submission" date="2021-01" db="EMBL/GenBank/DDBJ databases">
        <authorList>
            <person name="Corre E."/>
            <person name="Pelletier E."/>
            <person name="Niang G."/>
            <person name="Scheremetjew M."/>
            <person name="Finn R."/>
            <person name="Kale V."/>
            <person name="Holt S."/>
            <person name="Cochrane G."/>
            <person name="Meng A."/>
            <person name="Brown T."/>
            <person name="Cohen L."/>
        </authorList>
    </citation>
    <scope>NUCLEOTIDE SEQUENCE</scope>
    <source>
        <strain evidence="2">CCMP443</strain>
    </source>
</reference>
<gene>
    <name evidence="2" type="ORF">HTEP1355_LOCUS223</name>
</gene>
<feature type="compositionally biased region" description="Polar residues" evidence="1">
    <location>
        <begin position="54"/>
        <end position="76"/>
    </location>
</feature>
<accession>A0A7S0YEQ3</accession>